<feature type="transmembrane region" description="Helical" evidence="7">
    <location>
        <begin position="77"/>
        <end position="99"/>
    </location>
</feature>
<evidence type="ECO:0000313" key="9">
    <source>
        <dbReference type="EMBL" id="MBE5041260.1"/>
    </source>
</evidence>
<evidence type="ECO:0000259" key="8">
    <source>
        <dbReference type="PROSITE" id="PS50928"/>
    </source>
</evidence>
<dbReference type="GO" id="GO:0055085">
    <property type="term" value="P:transmembrane transport"/>
    <property type="evidence" value="ECO:0007669"/>
    <property type="project" value="InterPro"/>
</dbReference>
<feature type="transmembrane region" description="Helical" evidence="7">
    <location>
        <begin position="139"/>
        <end position="160"/>
    </location>
</feature>
<keyword evidence="4 7" id="KW-0812">Transmembrane</keyword>
<comment type="similarity">
    <text evidence="7">Belongs to the binding-protein-dependent transport system permease family.</text>
</comment>
<dbReference type="Proteomes" id="UP000806542">
    <property type="component" value="Unassembled WGS sequence"/>
</dbReference>
<accession>A0A9D5R9N6</accession>
<evidence type="ECO:0000313" key="10">
    <source>
        <dbReference type="Proteomes" id="UP000806542"/>
    </source>
</evidence>
<dbReference type="PROSITE" id="PS50928">
    <property type="entry name" value="ABC_TM1"/>
    <property type="match status" value="1"/>
</dbReference>
<evidence type="ECO:0000256" key="5">
    <source>
        <dbReference type="ARBA" id="ARBA00022989"/>
    </source>
</evidence>
<keyword evidence="6 7" id="KW-0472">Membrane</keyword>
<sequence length="285" mass="31929">MVNNKITAFDWILAIFLGIFGITTLYPFLNMFFISISPMDEVVKSSGLMLFPKEIQFDAYEYVFKFGGLMAPLRNTLFITITGTALNIVMTCMGAYVIAEKEMPGRNFFMTMILITMFYGGGLIPGYLVNRALGLVDSIWVMIIPGAVGAWNLILLRYFFTSVPRSLKEAARIDGASELTILVRIMFPVSLPILATLTLFYAVGHWNVYMTAIIYISDQNLNPLQVAIRKMYEMSIMQVDDNTLPPPVETVRSATVILATLPILMVYPFVQKYFVKGIIVGSLKG</sequence>
<evidence type="ECO:0000256" key="1">
    <source>
        <dbReference type="ARBA" id="ARBA00004651"/>
    </source>
</evidence>
<evidence type="ECO:0000256" key="7">
    <source>
        <dbReference type="RuleBase" id="RU363032"/>
    </source>
</evidence>
<dbReference type="Gene3D" id="1.10.3720.10">
    <property type="entry name" value="MetI-like"/>
    <property type="match status" value="1"/>
</dbReference>
<evidence type="ECO:0000256" key="2">
    <source>
        <dbReference type="ARBA" id="ARBA00022448"/>
    </source>
</evidence>
<feature type="domain" description="ABC transmembrane type-1" evidence="8">
    <location>
        <begin position="73"/>
        <end position="269"/>
    </location>
</feature>
<dbReference type="AlphaFoldDB" id="A0A9D5R9N6"/>
<feature type="transmembrane region" description="Helical" evidence="7">
    <location>
        <begin position="12"/>
        <end position="36"/>
    </location>
</feature>
<dbReference type="InterPro" id="IPR035906">
    <property type="entry name" value="MetI-like_sf"/>
</dbReference>
<feature type="transmembrane region" description="Helical" evidence="7">
    <location>
        <begin position="108"/>
        <end position="127"/>
    </location>
</feature>
<keyword evidence="3" id="KW-1003">Cell membrane</keyword>
<protein>
    <submittedName>
        <fullName evidence="9">Carbohydrate ABC transporter permease</fullName>
    </submittedName>
</protein>
<dbReference type="PANTHER" id="PTHR43744:SF9">
    <property type="entry name" value="POLYGALACTURONAN_RHAMNOGALACTURONAN TRANSPORT SYSTEM PERMEASE PROTEIN YTCP"/>
    <property type="match status" value="1"/>
</dbReference>
<evidence type="ECO:0000256" key="6">
    <source>
        <dbReference type="ARBA" id="ARBA00023136"/>
    </source>
</evidence>
<dbReference type="SUPFAM" id="SSF161098">
    <property type="entry name" value="MetI-like"/>
    <property type="match status" value="1"/>
</dbReference>
<keyword evidence="2 7" id="KW-0813">Transport</keyword>
<dbReference type="RefSeq" id="WP_226393790.1">
    <property type="nucleotide sequence ID" value="NZ_JADCKB010000049.1"/>
</dbReference>
<comment type="caution">
    <text evidence="9">The sequence shown here is derived from an EMBL/GenBank/DDBJ whole genome shotgun (WGS) entry which is preliminary data.</text>
</comment>
<comment type="subcellular location">
    <subcellularLocation>
        <location evidence="1 7">Cell membrane</location>
        <topology evidence="1 7">Multi-pass membrane protein</topology>
    </subcellularLocation>
</comment>
<reference evidence="9" key="1">
    <citation type="submission" date="2020-10" db="EMBL/GenBank/DDBJ databases">
        <title>ChiBAC.</title>
        <authorList>
            <person name="Zenner C."/>
            <person name="Hitch T.C.A."/>
            <person name="Clavel T."/>
        </authorList>
    </citation>
    <scope>NUCLEOTIDE SEQUENCE</scope>
    <source>
        <strain evidence="9">DSM 107454</strain>
    </source>
</reference>
<dbReference type="PANTHER" id="PTHR43744">
    <property type="entry name" value="ABC TRANSPORTER PERMEASE PROTEIN MG189-RELATED-RELATED"/>
    <property type="match status" value="1"/>
</dbReference>
<dbReference type="GO" id="GO:0005886">
    <property type="term" value="C:plasma membrane"/>
    <property type="evidence" value="ECO:0007669"/>
    <property type="project" value="UniProtKB-SubCell"/>
</dbReference>
<organism evidence="9 10">
    <name type="scientific">Ructibacterium gallinarum</name>
    <dbReference type="NCBI Taxonomy" id="2779355"/>
    <lineage>
        <taxon>Bacteria</taxon>
        <taxon>Bacillati</taxon>
        <taxon>Bacillota</taxon>
        <taxon>Clostridia</taxon>
        <taxon>Eubacteriales</taxon>
        <taxon>Oscillospiraceae</taxon>
        <taxon>Ructibacterium</taxon>
    </lineage>
</organism>
<keyword evidence="5 7" id="KW-1133">Transmembrane helix</keyword>
<feature type="transmembrane region" description="Helical" evidence="7">
    <location>
        <begin position="181"/>
        <end position="203"/>
    </location>
</feature>
<evidence type="ECO:0000256" key="4">
    <source>
        <dbReference type="ARBA" id="ARBA00022692"/>
    </source>
</evidence>
<dbReference type="CDD" id="cd06261">
    <property type="entry name" value="TM_PBP2"/>
    <property type="match status" value="1"/>
</dbReference>
<dbReference type="Pfam" id="PF00528">
    <property type="entry name" value="BPD_transp_1"/>
    <property type="match status" value="1"/>
</dbReference>
<dbReference type="InterPro" id="IPR000515">
    <property type="entry name" value="MetI-like"/>
</dbReference>
<evidence type="ECO:0000256" key="3">
    <source>
        <dbReference type="ARBA" id="ARBA00022475"/>
    </source>
</evidence>
<name>A0A9D5R9N6_9FIRM</name>
<dbReference type="EMBL" id="JADCKB010000049">
    <property type="protein sequence ID" value="MBE5041260.1"/>
    <property type="molecule type" value="Genomic_DNA"/>
</dbReference>
<proteinExistence type="inferred from homology"/>
<gene>
    <name evidence="9" type="ORF">INF28_12440</name>
</gene>
<feature type="transmembrane region" description="Helical" evidence="7">
    <location>
        <begin position="251"/>
        <end position="270"/>
    </location>
</feature>
<keyword evidence="10" id="KW-1185">Reference proteome</keyword>